<evidence type="ECO:0000313" key="3">
    <source>
        <dbReference type="EMBL" id="AZQ62549.1"/>
    </source>
</evidence>
<dbReference type="Proteomes" id="UP000267268">
    <property type="component" value="Chromosome 1"/>
</dbReference>
<reference evidence="3 4" key="1">
    <citation type="submission" date="2018-12" db="EMBL/GenBank/DDBJ databases">
        <title>Flammeovirga pectinis sp. nov., isolated from the gut of the Korean scallop, Patinopecten yessoensis.</title>
        <authorList>
            <person name="Bae J.-W."/>
            <person name="Jeong Y.-S."/>
            <person name="Kang W."/>
        </authorList>
    </citation>
    <scope>NUCLEOTIDE SEQUENCE [LARGE SCALE GENOMIC DNA]</scope>
    <source>
        <strain evidence="3 4">L12M1</strain>
    </source>
</reference>
<protein>
    <submittedName>
        <fullName evidence="3">SirA family protein</fullName>
    </submittedName>
</protein>
<dbReference type="InterPro" id="IPR001455">
    <property type="entry name" value="TusA-like"/>
</dbReference>
<dbReference type="Gene3D" id="3.30.110.40">
    <property type="entry name" value="TusA-like domain"/>
    <property type="match status" value="1"/>
</dbReference>
<dbReference type="PANTHER" id="PTHR33279">
    <property type="entry name" value="SULFUR CARRIER PROTEIN YEDF-RELATED"/>
    <property type="match status" value="1"/>
</dbReference>
<dbReference type="AlphaFoldDB" id="A0A3Q9FR16"/>
<sequence length="78" mass="8860">MESTEIHKLDCSNLNCPMPIVKIAKKFRDINLGEQVEVKATDPAFKADIEAWIRKTSQKLISFTEEGKSKIAIIEKIK</sequence>
<evidence type="ECO:0000256" key="1">
    <source>
        <dbReference type="ARBA" id="ARBA00008984"/>
    </source>
</evidence>
<comment type="similarity">
    <text evidence="1">Belongs to the sulfur carrier protein TusA family.</text>
</comment>
<dbReference type="SUPFAM" id="SSF64307">
    <property type="entry name" value="SirA-like"/>
    <property type="match status" value="1"/>
</dbReference>
<gene>
    <name evidence="3" type="ORF">EI427_09975</name>
</gene>
<name>A0A3Q9FR16_9BACT</name>
<proteinExistence type="inferred from homology"/>
<dbReference type="PANTHER" id="PTHR33279:SF6">
    <property type="entry name" value="SULFUR CARRIER PROTEIN YEDF-RELATED"/>
    <property type="match status" value="1"/>
</dbReference>
<dbReference type="KEGG" id="fll:EI427_09975"/>
<dbReference type="Pfam" id="PF01206">
    <property type="entry name" value="TusA"/>
    <property type="match status" value="1"/>
</dbReference>
<organism evidence="3 4">
    <name type="scientific">Flammeovirga pectinis</name>
    <dbReference type="NCBI Taxonomy" id="2494373"/>
    <lineage>
        <taxon>Bacteria</taxon>
        <taxon>Pseudomonadati</taxon>
        <taxon>Bacteroidota</taxon>
        <taxon>Cytophagia</taxon>
        <taxon>Cytophagales</taxon>
        <taxon>Flammeovirgaceae</taxon>
        <taxon>Flammeovirga</taxon>
    </lineage>
</organism>
<evidence type="ECO:0000313" key="4">
    <source>
        <dbReference type="Proteomes" id="UP000267268"/>
    </source>
</evidence>
<evidence type="ECO:0000259" key="2">
    <source>
        <dbReference type="Pfam" id="PF01206"/>
    </source>
</evidence>
<dbReference type="RefSeq" id="WP_126614162.1">
    <property type="nucleotide sequence ID" value="NZ_CP034562.1"/>
</dbReference>
<accession>A0A3Q9FR16</accession>
<feature type="domain" description="UPF0033" evidence="2">
    <location>
        <begin position="7"/>
        <end position="76"/>
    </location>
</feature>
<dbReference type="InterPro" id="IPR036868">
    <property type="entry name" value="TusA-like_sf"/>
</dbReference>
<keyword evidence="4" id="KW-1185">Reference proteome</keyword>
<dbReference type="EMBL" id="CP034562">
    <property type="protein sequence ID" value="AZQ62549.1"/>
    <property type="molecule type" value="Genomic_DNA"/>
</dbReference>
<dbReference type="OrthoDB" id="9796234at2"/>